<comment type="caution">
    <text evidence="10">The sequence shown here is derived from an EMBL/GenBank/DDBJ whole genome shotgun (WGS) entry which is preliminary data.</text>
</comment>
<dbReference type="Gene3D" id="1.10.10.60">
    <property type="entry name" value="Homeodomain-like"/>
    <property type="match status" value="2"/>
</dbReference>
<dbReference type="SMART" id="SM00717">
    <property type="entry name" value="SANT"/>
    <property type="match status" value="2"/>
</dbReference>
<sequence length="340" mass="37251">MCVYVANACSSFVATGIVGKARMGRAPCCDKASVKKGHWSREEDKQLREYIERHGTGGNWITLPNKAGLNRCGKSCRLRWLNYLKPNIKHGCFSDEEDRIITTLYASIGSRWSVIASHLPGRTDNDIKNYWNTKLKKKFSGILIRPQPKRIKRVNHRRHQQQQQEYSYGGFPSSSDSSDPLLLSSPIAAYLLSSLNSGNAAGTGDPAQHLPAAPVQYGSFNPMESWGGEQDASSSVGLETYFYGGGGGGDGDGDAALVEVNLEEEYADQLIPGADAWHGSTAGWSSEDGDAALREAASRAILLGPEERRAPNMSSGIRSWRDCSYDSIAHVICPTALWYW</sequence>
<feature type="domain" description="Myb-like" evidence="8">
    <location>
        <begin position="85"/>
        <end position="135"/>
    </location>
</feature>
<evidence type="ECO:0000256" key="7">
    <source>
        <dbReference type="SAM" id="MobiDB-lite"/>
    </source>
</evidence>
<evidence type="ECO:0000259" key="8">
    <source>
        <dbReference type="PROSITE" id="PS50090"/>
    </source>
</evidence>
<dbReference type="InterPro" id="IPR017930">
    <property type="entry name" value="Myb_dom"/>
</dbReference>
<protein>
    <submittedName>
        <fullName evidence="10">Uncharacterized protein</fullName>
    </submittedName>
</protein>
<keyword evidence="6" id="KW-0539">Nucleus</keyword>
<keyword evidence="2" id="KW-0677">Repeat</keyword>
<name>A0A8J5KMU2_ZINOF</name>
<dbReference type="GO" id="GO:0003677">
    <property type="term" value="F:DNA binding"/>
    <property type="evidence" value="ECO:0007669"/>
    <property type="project" value="UniProtKB-KW"/>
</dbReference>
<dbReference type="PANTHER" id="PTHR48000:SF46">
    <property type="entry name" value="TRANSCRIPTION FACTOR MYB36"/>
    <property type="match status" value="1"/>
</dbReference>
<dbReference type="GO" id="GO:0005634">
    <property type="term" value="C:nucleus"/>
    <property type="evidence" value="ECO:0007669"/>
    <property type="project" value="UniProtKB-SubCell"/>
</dbReference>
<evidence type="ECO:0000256" key="4">
    <source>
        <dbReference type="ARBA" id="ARBA00023125"/>
    </source>
</evidence>
<evidence type="ECO:0000256" key="1">
    <source>
        <dbReference type="ARBA" id="ARBA00004123"/>
    </source>
</evidence>
<dbReference type="SUPFAM" id="SSF46689">
    <property type="entry name" value="Homeodomain-like"/>
    <property type="match status" value="1"/>
</dbReference>
<comment type="subcellular location">
    <subcellularLocation>
        <location evidence="1">Nucleus</location>
    </subcellularLocation>
</comment>
<dbReference type="InterPro" id="IPR009057">
    <property type="entry name" value="Homeodomain-like_sf"/>
</dbReference>
<keyword evidence="5" id="KW-0804">Transcription</keyword>
<reference evidence="10 11" key="1">
    <citation type="submission" date="2020-08" db="EMBL/GenBank/DDBJ databases">
        <title>Plant Genome Project.</title>
        <authorList>
            <person name="Zhang R.-G."/>
        </authorList>
    </citation>
    <scope>NUCLEOTIDE SEQUENCE [LARGE SCALE GENOMIC DNA]</scope>
    <source>
        <tissue evidence="10">Rhizome</tissue>
    </source>
</reference>
<dbReference type="FunFam" id="1.10.10.60:FF:000015">
    <property type="entry name" value="Transcription factor RAX3"/>
    <property type="match status" value="1"/>
</dbReference>
<dbReference type="PROSITE" id="PS51294">
    <property type="entry name" value="HTH_MYB"/>
    <property type="match status" value="2"/>
</dbReference>
<proteinExistence type="predicted"/>
<dbReference type="PROSITE" id="PS50090">
    <property type="entry name" value="MYB_LIKE"/>
    <property type="match status" value="2"/>
</dbReference>
<dbReference type="AlphaFoldDB" id="A0A8J5KMU2"/>
<evidence type="ECO:0000313" key="11">
    <source>
        <dbReference type="Proteomes" id="UP000734854"/>
    </source>
</evidence>
<accession>A0A8J5KMU2</accession>
<feature type="domain" description="Myb-like" evidence="8">
    <location>
        <begin position="31"/>
        <end position="84"/>
    </location>
</feature>
<dbReference type="Pfam" id="PF00249">
    <property type="entry name" value="Myb_DNA-binding"/>
    <property type="match status" value="2"/>
</dbReference>
<dbReference type="Proteomes" id="UP000734854">
    <property type="component" value="Unassembled WGS sequence"/>
</dbReference>
<evidence type="ECO:0000256" key="3">
    <source>
        <dbReference type="ARBA" id="ARBA00023015"/>
    </source>
</evidence>
<dbReference type="PANTHER" id="PTHR48000">
    <property type="entry name" value="OS09G0431300 PROTEIN"/>
    <property type="match status" value="1"/>
</dbReference>
<dbReference type="CDD" id="cd00167">
    <property type="entry name" value="SANT"/>
    <property type="match status" value="2"/>
</dbReference>
<organism evidence="10 11">
    <name type="scientific">Zingiber officinale</name>
    <name type="common">Ginger</name>
    <name type="synonym">Amomum zingiber</name>
    <dbReference type="NCBI Taxonomy" id="94328"/>
    <lineage>
        <taxon>Eukaryota</taxon>
        <taxon>Viridiplantae</taxon>
        <taxon>Streptophyta</taxon>
        <taxon>Embryophyta</taxon>
        <taxon>Tracheophyta</taxon>
        <taxon>Spermatophyta</taxon>
        <taxon>Magnoliopsida</taxon>
        <taxon>Liliopsida</taxon>
        <taxon>Zingiberales</taxon>
        <taxon>Zingiberaceae</taxon>
        <taxon>Zingiber</taxon>
    </lineage>
</organism>
<gene>
    <name evidence="10" type="ORF">ZIOFF_048598</name>
</gene>
<feature type="compositionally biased region" description="Basic residues" evidence="7">
    <location>
        <begin position="150"/>
        <end position="160"/>
    </location>
</feature>
<evidence type="ECO:0000313" key="10">
    <source>
        <dbReference type="EMBL" id="KAG6493606.1"/>
    </source>
</evidence>
<keyword evidence="11" id="KW-1185">Reference proteome</keyword>
<dbReference type="EMBL" id="JACMSC010000013">
    <property type="protein sequence ID" value="KAG6493606.1"/>
    <property type="molecule type" value="Genomic_DNA"/>
</dbReference>
<keyword evidence="4" id="KW-0238">DNA-binding</keyword>
<evidence type="ECO:0000256" key="2">
    <source>
        <dbReference type="ARBA" id="ARBA00022737"/>
    </source>
</evidence>
<keyword evidence="3" id="KW-0805">Transcription regulation</keyword>
<dbReference type="InterPro" id="IPR001005">
    <property type="entry name" value="SANT/Myb"/>
</dbReference>
<feature type="region of interest" description="Disordered" evidence="7">
    <location>
        <begin position="150"/>
        <end position="173"/>
    </location>
</feature>
<evidence type="ECO:0000259" key="9">
    <source>
        <dbReference type="PROSITE" id="PS51294"/>
    </source>
</evidence>
<feature type="domain" description="HTH myb-type" evidence="9">
    <location>
        <begin position="31"/>
        <end position="84"/>
    </location>
</feature>
<evidence type="ECO:0000256" key="5">
    <source>
        <dbReference type="ARBA" id="ARBA00023163"/>
    </source>
</evidence>
<feature type="domain" description="HTH myb-type" evidence="9">
    <location>
        <begin position="85"/>
        <end position="139"/>
    </location>
</feature>
<evidence type="ECO:0000256" key="6">
    <source>
        <dbReference type="ARBA" id="ARBA00023242"/>
    </source>
</evidence>